<dbReference type="GO" id="GO:0004519">
    <property type="term" value="F:endonuclease activity"/>
    <property type="evidence" value="ECO:0007669"/>
    <property type="project" value="InterPro"/>
</dbReference>
<dbReference type="Proteomes" id="UP001165120">
    <property type="component" value="Unassembled WGS sequence"/>
</dbReference>
<keyword evidence="3" id="KW-1185">Reference proteome</keyword>
<dbReference type="GO" id="GO:0000470">
    <property type="term" value="P:maturation of LSU-rRNA"/>
    <property type="evidence" value="ECO:0007669"/>
    <property type="project" value="TreeGrafter"/>
</dbReference>
<organism evidence="2 3">
    <name type="scientific">Candida boidinii</name>
    <name type="common">Yeast</name>
    <dbReference type="NCBI Taxonomy" id="5477"/>
    <lineage>
        <taxon>Eukaryota</taxon>
        <taxon>Fungi</taxon>
        <taxon>Dikarya</taxon>
        <taxon>Ascomycota</taxon>
        <taxon>Saccharomycotina</taxon>
        <taxon>Pichiomycetes</taxon>
        <taxon>Pichiales</taxon>
        <taxon>Pichiaceae</taxon>
        <taxon>Ogataea</taxon>
        <taxon>Ogataea/Candida clade</taxon>
    </lineage>
</organism>
<keyword evidence="1" id="KW-0175">Coiled coil</keyword>
<protein>
    <submittedName>
        <fullName evidence="2">Unnamed protein product</fullName>
    </submittedName>
</protein>
<reference evidence="2" key="1">
    <citation type="submission" date="2023-04" db="EMBL/GenBank/DDBJ databases">
        <title>Candida boidinii NBRC 10035.</title>
        <authorList>
            <person name="Ichikawa N."/>
            <person name="Sato H."/>
            <person name="Tonouchi N."/>
        </authorList>
    </citation>
    <scope>NUCLEOTIDE SEQUENCE</scope>
    <source>
        <strain evidence="2">NBRC 10035</strain>
    </source>
</reference>
<dbReference type="EMBL" id="BSXN01000665">
    <property type="protein sequence ID" value="GME69398.1"/>
    <property type="molecule type" value="Genomic_DNA"/>
</dbReference>
<dbReference type="InterPro" id="IPR007174">
    <property type="entry name" value="Las1"/>
</dbReference>
<dbReference type="GO" id="GO:0030687">
    <property type="term" value="C:preribosome, large subunit precursor"/>
    <property type="evidence" value="ECO:0007669"/>
    <property type="project" value="TreeGrafter"/>
</dbReference>
<comment type="caution">
    <text evidence="2">The sequence shown here is derived from an EMBL/GenBank/DDBJ whole genome shotgun (WGS) entry which is preliminary data.</text>
</comment>
<feature type="coiled-coil region" evidence="1">
    <location>
        <begin position="233"/>
        <end position="260"/>
    </location>
</feature>
<dbReference type="GO" id="GO:0090730">
    <property type="term" value="C:Las1 complex"/>
    <property type="evidence" value="ECO:0007669"/>
    <property type="project" value="InterPro"/>
</dbReference>
<dbReference type="PANTHER" id="PTHR15002">
    <property type="entry name" value="RIBOSOMAL BIOGENESIS PROTEIN LAS1L"/>
    <property type="match status" value="1"/>
</dbReference>
<accession>A0A9W6SXT3</accession>
<dbReference type="PANTHER" id="PTHR15002:SF0">
    <property type="entry name" value="RIBOSOMAL BIOGENESIS PROTEIN LAS1L"/>
    <property type="match status" value="1"/>
</dbReference>
<dbReference type="AlphaFoldDB" id="A0A9W6SXT3"/>
<sequence>MNTNRYPTATPYKYKEELEQLRDWFYKYNEQSDSRSRALQRCAAYMTRGNMPHSIEATSLLTSSRLLDERLSGVKRATNKYAYQDEVTSDLNVMLNEENEFLHFEGNNQLDEASQDYNTVQLSYTMSIIKFVNGLLDPYQKSTYAMSLNRLAEFLKLPTFFVELRHIGTHEFLPSVEMLREGCDRALEWLWINYWCVVLNPADISNELIGENNKNSLKSNDLQNPMNIDTSILESYISLLEDLNREFKNLRKIRKDDMNKIYKFGDSSEIGFKYWKSVNFINNLIKSSGNNTNNNITNDNLNLIYYFLLVKDFLIFTNKEISHKKINGLRFLYRPILEEFGADFSFGFLKLLLNLLNYNNDQSQLLDNLNTIFYDISKNFENFIKYDMRENDSKHSDLIFNFKTNKFNKYQAFKWCEYLLSNSLKFNRKRSKNENFINNESINEIYEMLCKENTGVNVDLLEVLLETVKTNKNNINKDIVVKIENSISNMKKFQIPELDIDTKIDDEVDINLEATETKRVREEEIGDEITNYLEEARKRMRIGSESNGESGEDGERELFVWETHASWQPAPFGVEDM</sequence>
<name>A0A9W6SXT3_CANBO</name>
<gene>
    <name evidence="2" type="ORF">Cboi02_000228500</name>
</gene>
<proteinExistence type="predicted"/>
<evidence type="ECO:0000256" key="1">
    <source>
        <dbReference type="SAM" id="Coils"/>
    </source>
</evidence>
<dbReference type="Pfam" id="PF04031">
    <property type="entry name" value="Las1"/>
    <property type="match status" value="1"/>
</dbReference>
<dbReference type="GO" id="GO:0000460">
    <property type="term" value="P:maturation of 5.8S rRNA"/>
    <property type="evidence" value="ECO:0007669"/>
    <property type="project" value="TreeGrafter"/>
</dbReference>
<evidence type="ECO:0000313" key="2">
    <source>
        <dbReference type="EMBL" id="GME69398.1"/>
    </source>
</evidence>
<evidence type="ECO:0000313" key="3">
    <source>
        <dbReference type="Proteomes" id="UP001165120"/>
    </source>
</evidence>